<accession>A0A9D5CB75</accession>
<dbReference type="EMBL" id="JAGGNH010000006">
    <property type="protein sequence ID" value="KAJ0969387.1"/>
    <property type="molecule type" value="Genomic_DNA"/>
</dbReference>
<feature type="region of interest" description="Disordered" evidence="1">
    <location>
        <begin position="1"/>
        <end position="25"/>
    </location>
</feature>
<protein>
    <submittedName>
        <fullName evidence="2">Uncharacterized protein</fullName>
    </submittedName>
</protein>
<sequence length="188" mass="21056">MATTLTGAGIAMTSKTTETPNQPSPITFRRGTFSCRQITNGHRVGRLFAFVQPPSPPKIILEKVKEKIKAAEETCKEDVVSGDYAATWDKVEELSAASHARNSLKSHLLDWMDTCTKQRNGIWPKSLSGWFLLRPAARLFQRGIIPLDQFTQLQEKFKVEVADLKRSVCSLQLALTSSEQEKEHILAE</sequence>
<evidence type="ECO:0000313" key="2">
    <source>
        <dbReference type="EMBL" id="KAJ0969387.1"/>
    </source>
</evidence>
<name>A0A9D5CB75_9LILI</name>
<dbReference type="PANTHER" id="PTHR33921">
    <property type="entry name" value="CALVIN CYCLE PROTEIN CP12-2, CHLOROPLASTIC"/>
    <property type="match status" value="1"/>
</dbReference>
<proteinExistence type="predicted"/>
<dbReference type="PANTHER" id="PTHR33921:SF15">
    <property type="entry name" value="CALVIN CYCLE PROTEIN CP12-2, CHLOROPLASTIC"/>
    <property type="match status" value="1"/>
</dbReference>
<reference evidence="2" key="1">
    <citation type="submission" date="2021-03" db="EMBL/GenBank/DDBJ databases">
        <authorList>
            <person name="Li Z."/>
            <person name="Yang C."/>
        </authorList>
    </citation>
    <scope>NUCLEOTIDE SEQUENCE</scope>
    <source>
        <strain evidence="2">Dzin_1.0</strain>
        <tissue evidence="2">Leaf</tissue>
    </source>
</reference>
<dbReference type="Proteomes" id="UP001085076">
    <property type="component" value="Miscellaneous, Linkage group lg06"/>
</dbReference>
<dbReference type="AlphaFoldDB" id="A0A9D5CB75"/>
<comment type="caution">
    <text evidence="2">The sequence shown here is derived from an EMBL/GenBank/DDBJ whole genome shotgun (WGS) entry which is preliminary data.</text>
</comment>
<keyword evidence="3" id="KW-1185">Reference proteome</keyword>
<dbReference type="InterPro" id="IPR039314">
    <property type="entry name" value="CP12-like"/>
</dbReference>
<evidence type="ECO:0000256" key="1">
    <source>
        <dbReference type="SAM" id="MobiDB-lite"/>
    </source>
</evidence>
<dbReference type="Pfam" id="PF02672">
    <property type="entry name" value="CP12"/>
    <property type="match status" value="1"/>
</dbReference>
<dbReference type="GO" id="GO:0080153">
    <property type="term" value="P:negative regulation of reductive pentose-phosphate cycle"/>
    <property type="evidence" value="ECO:0007669"/>
    <property type="project" value="TreeGrafter"/>
</dbReference>
<evidence type="ECO:0000313" key="3">
    <source>
        <dbReference type="Proteomes" id="UP001085076"/>
    </source>
</evidence>
<gene>
    <name evidence="2" type="ORF">J5N97_022264</name>
</gene>
<reference evidence="2" key="2">
    <citation type="journal article" date="2022" name="Hortic Res">
        <title>The genome of Dioscorea zingiberensis sheds light on the biosynthesis, origin and evolution of the medicinally important diosgenin saponins.</title>
        <authorList>
            <person name="Li Y."/>
            <person name="Tan C."/>
            <person name="Li Z."/>
            <person name="Guo J."/>
            <person name="Li S."/>
            <person name="Chen X."/>
            <person name="Wang C."/>
            <person name="Dai X."/>
            <person name="Yang H."/>
            <person name="Song W."/>
            <person name="Hou L."/>
            <person name="Xu J."/>
            <person name="Tong Z."/>
            <person name="Xu A."/>
            <person name="Yuan X."/>
            <person name="Wang W."/>
            <person name="Yang Q."/>
            <person name="Chen L."/>
            <person name="Sun Z."/>
            <person name="Wang K."/>
            <person name="Pan B."/>
            <person name="Chen J."/>
            <person name="Bao Y."/>
            <person name="Liu F."/>
            <person name="Qi X."/>
            <person name="Gang D.R."/>
            <person name="Wen J."/>
            <person name="Li J."/>
        </authorList>
    </citation>
    <scope>NUCLEOTIDE SEQUENCE</scope>
    <source>
        <strain evidence="2">Dzin_1.0</strain>
    </source>
</reference>
<organism evidence="2 3">
    <name type="scientific">Dioscorea zingiberensis</name>
    <dbReference type="NCBI Taxonomy" id="325984"/>
    <lineage>
        <taxon>Eukaryota</taxon>
        <taxon>Viridiplantae</taxon>
        <taxon>Streptophyta</taxon>
        <taxon>Embryophyta</taxon>
        <taxon>Tracheophyta</taxon>
        <taxon>Spermatophyta</taxon>
        <taxon>Magnoliopsida</taxon>
        <taxon>Liliopsida</taxon>
        <taxon>Dioscoreales</taxon>
        <taxon>Dioscoreaceae</taxon>
        <taxon>Dioscorea</taxon>
    </lineage>
</organism>
<feature type="compositionally biased region" description="Polar residues" evidence="1">
    <location>
        <begin position="13"/>
        <end position="25"/>
    </location>
</feature>
<dbReference type="GO" id="GO:0009507">
    <property type="term" value="C:chloroplast"/>
    <property type="evidence" value="ECO:0007669"/>
    <property type="project" value="TreeGrafter"/>
</dbReference>